<dbReference type="InterPro" id="IPR023885">
    <property type="entry name" value="4Fe4S-binding_SPASM_dom"/>
</dbReference>
<proteinExistence type="predicted"/>
<evidence type="ECO:0000259" key="2">
    <source>
        <dbReference type="Pfam" id="PF13186"/>
    </source>
</evidence>
<dbReference type="SUPFAM" id="SSF102114">
    <property type="entry name" value="Radical SAM enzymes"/>
    <property type="match status" value="1"/>
</dbReference>
<gene>
    <name evidence="3" type="ordered locus">PSMK_03650</name>
</gene>
<dbReference type="CDD" id="cd21109">
    <property type="entry name" value="SPASM"/>
    <property type="match status" value="1"/>
</dbReference>
<dbReference type="RefSeq" id="WP_014435744.1">
    <property type="nucleotide sequence ID" value="NC_017080.1"/>
</dbReference>
<evidence type="ECO:0000313" key="3">
    <source>
        <dbReference type="EMBL" id="BAM02524.1"/>
    </source>
</evidence>
<accession>I0IB86</accession>
<protein>
    <recommendedName>
        <fullName evidence="2">4Fe4S-binding SPASM domain-containing protein</fullName>
    </recommendedName>
</protein>
<dbReference type="InterPro" id="IPR013785">
    <property type="entry name" value="Aldolase_TIM"/>
</dbReference>
<dbReference type="InterPro" id="IPR058240">
    <property type="entry name" value="rSAM_sf"/>
</dbReference>
<dbReference type="HOGENOM" id="CLU_481327_0_0_0"/>
<dbReference type="EMBL" id="AP012338">
    <property type="protein sequence ID" value="BAM02524.1"/>
    <property type="molecule type" value="Genomic_DNA"/>
</dbReference>
<dbReference type="Gene3D" id="3.20.20.70">
    <property type="entry name" value="Aldolase class I"/>
    <property type="match status" value="1"/>
</dbReference>
<dbReference type="AlphaFoldDB" id="I0IB86"/>
<feature type="region of interest" description="Disordered" evidence="1">
    <location>
        <begin position="471"/>
        <end position="490"/>
    </location>
</feature>
<dbReference type="STRING" id="1142394.PSMK_03650"/>
<name>I0IB86_PHYMF</name>
<dbReference type="Pfam" id="PF13186">
    <property type="entry name" value="SPASM"/>
    <property type="match status" value="1"/>
</dbReference>
<dbReference type="KEGG" id="phm:PSMK_03650"/>
<organism evidence="3 4">
    <name type="scientific">Phycisphaera mikurensis (strain NBRC 102666 / KCTC 22515 / FYK2301M01)</name>
    <dbReference type="NCBI Taxonomy" id="1142394"/>
    <lineage>
        <taxon>Bacteria</taxon>
        <taxon>Pseudomonadati</taxon>
        <taxon>Planctomycetota</taxon>
        <taxon>Phycisphaerae</taxon>
        <taxon>Phycisphaerales</taxon>
        <taxon>Phycisphaeraceae</taxon>
        <taxon>Phycisphaera</taxon>
    </lineage>
</organism>
<evidence type="ECO:0000256" key="1">
    <source>
        <dbReference type="SAM" id="MobiDB-lite"/>
    </source>
</evidence>
<dbReference type="eggNOG" id="COG0731">
    <property type="taxonomic scope" value="Bacteria"/>
</dbReference>
<dbReference type="Proteomes" id="UP000007881">
    <property type="component" value="Chromosome"/>
</dbReference>
<evidence type="ECO:0000313" key="4">
    <source>
        <dbReference type="Proteomes" id="UP000007881"/>
    </source>
</evidence>
<keyword evidence="4" id="KW-1185">Reference proteome</keyword>
<sequence>MKAFVLLIGERDRGRLGHRRELDASLGGSTVVAHAARRAAAVAGVSGVRLVHPAGEPVPGGLDGVGAFAFDPALDPPAAQTARRTARAWSPWAWRGGLGGSTVFDELLPAAPLLAAAEDAGAEAVVLAGADWPLLDADLAGRMLALHAAEPEALPLVFSQAPPGLAPVVLGVGLLAQLAAEERAAAAGGFARGHPTRRGFAGLLAYQPARARVDPLASDANAAVPAAVRDAARRFVSDTPAGTARVRRLARRLGDRFADADADAVVAATLSDEADGGRFATLPPLLHVELTPRRWSRGSATPPAPAPPRGPMPPALLEKIARQSAGLAVTLGGLGDAGCHPDAAAAVAAFRGAGAAGVAVETSLQGACDAADRGAAEAVAAAVRGWAVDVVLVRLNAASAAVYAEANGADGFDDAVAALHGLLPDPSVPRIVPVLTKTRGNVADLEPFFERWWQLADHAILERFPTGGTGRSALTPDASPVPMDPPWTPPRPTQAKRRLTVLADGTVCLCHQDWHGRLPLGDAGDAPLAELWAGAATLALDPAWTPDDSPLCRRCFDFLTLARGAA</sequence>
<feature type="domain" description="4Fe4S-binding SPASM" evidence="2">
    <location>
        <begin position="496"/>
        <end position="555"/>
    </location>
</feature>
<reference evidence="3 4" key="1">
    <citation type="submission" date="2012-02" db="EMBL/GenBank/DDBJ databases">
        <title>Complete genome sequence of Phycisphaera mikurensis NBRC 102666.</title>
        <authorList>
            <person name="Ankai A."/>
            <person name="Hosoyama A."/>
            <person name="Terui Y."/>
            <person name="Sekine M."/>
            <person name="Fukai R."/>
            <person name="Kato Y."/>
            <person name="Nakamura S."/>
            <person name="Yamada-Narita S."/>
            <person name="Kawakoshi A."/>
            <person name="Fukunaga Y."/>
            <person name="Yamazaki S."/>
            <person name="Fujita N."/>
        </authorList>
    </citation>
    <scope>NUCLEOTIDE SEQUENCE [LARGE SCALE GENOMIC DNA]</scope>
    <source>
        <strain evidence="4">NBRC 102666 / KCTC 22515 / FYK2301M01</strain>
    </source>
</reference>